<name>A0A4Y7QL13_9AGAM</name>
<keyword evidence="2 8" id="KW-0696">RNA-directed RNA polymerase</keyword>
<gene>
    <name evidence="12" type="ORF">BD410DRAFT_424900</name>
</gene>
<evidence type="ECO:0000256" key="8">
    <source>
        <dbReference type="RuleBase" id="RU363098"/>
    </source>
</evidence>
<evidence type="ECO:0000256" key="4">
    <source>
        <dbReference type="ARBA" id="ARBA00022695"/>
    </source>
</evidence>
<keyword evidence="5 8" id="KW-0694">RNA-binding</keyword>
<proteinExistence type="inferred from homology"/>
<dbReference type="EC" id="2.7.7.48" evidence="8"/>
<feature type="domain" description="RDRP core" evidence="10">
    <location>
        <begin position="1"/>
        <end position="469"/>
    </location>
</feature>
<evidence type="ECO:0000259" key="11">
    <source>
        <dbReference type="Pfam" id="PF26253"/>
    </source>
</evidence>
<keyword evidence="13" id="KW-1185">Reference proteome</keyword>
<dbReference type="Pfam" id="PF26253">
    <property type="entry name" value="RdRP_head"/>
    <property type="match status" value="1"/>
</dbReference>
<evidence type="ECO:0000256" key="1">
    <source>
        <dbReference type="ARBA" id="ARBA00005762"/>
    </source>
</evidence>
<dbReference type="VEuPathDB" id="FungiDB:BD410DRAFT_424900"/>
<feature type="domain" description="RDRP C-terminal head" evidence="11">
    <location>
        <begin position="489"/>
        <end position="664"/>
    </location>
</feature>
<evidence type="ECO:0000256" key="6">
    <source>
        <dbReference type="ARBA" id="ARBA00023158"/>
    </source>
</evidence>
<evidence type="ECO:0000256" key="3">
    <source>
        <dbReference type="ARBA" id="ARBA00022679"/>
    </source>
</evidence>
<dbReference type="PANTHER" id="PTHR23079:SF55">
    <property type="entry name" value="RNA-DIRECTED RNA POLYMERASE"/>
    <property type="match status" value="1"/>
</dbReference>
<dbReference type="InterPro" id="IPR007855">
    <property type="entry name" value="RDRP"/>
</dbReference>
<keyword evidence="6" id="KW-0943">RNA-mediated gene silencing</keyword>
<sequence length="668" mass="75536">MKERSCWMVAEVGEFTADRVRRNMGDFSQEKVIAKHAARMGQCFSSTRAVSKIECIEHIPDIRHGQHVYTDGVGHCSEELAHRCARILGKADNELNPSAIQIRLGGVKGVLSIHPTLKGDQIRLRPSMKKFNSAHTQLGVMKVSHYAPAHLNRQAIVLMAALGVTDRALLTLFDHQVSMARQIETNISNTLDYRKLVGKRFYANSQFPINTLLKHEFHREVMLRNILRCIECNILHDLKYRARIQVDEGVYLMGIADEFGVLKPGEIYCAIQKPDDAGKKIITGQVTIFRTPAIHPGDVRITQAVNHPLLESSKLVNVVVFSTQPSDRNLPNMLSGGDLDGDWYTVIWDKNLQIQRVHEPMDYTPVTPKTVDHVSIADITEFVIDFMKSDVLGIVATHHLAQADFRSPFDTKCIQLAELNSHAVDFPKSGVEVQVPEHLEPEGWPDFMDRHPDISYKSNKLLGIMFRAIEPAPQYQPVENDHVDVRLATRPVPITHLQHARQMKIAYDVDLQEIMRRYSLSEAEVVAGVVVTEKSKRKRRDKDSAIKGPIKEAFEELKKHYRHEAEEFVKRKPAFGNILDYACAAYQCTYVPDALSKPSNAEPDGLRVDDSPFVDGYESDDSEDDDHDDLEPGEVIPTELISFPWLWVQELCQIVQGGETRVKEEPVA</sequence>
<keyword evidence="3 8" id="KW-0808">Transferase</keyword>
<reference evidence="12 13" key="1">
    <citation type="submission" date="2018-06" db="EMBL/GenBank/DDBJ databases">
        <title>A transcriptomic atlas of mushroom development highlights an independent origin of complex multicellularity.</title>
        <authorList>
            <consortium name="DOE Joint Genome Institute"/>
            <person name="Krizsan K."/>
            <person name="Almasi E."/>
            <person name="Merenyi Z."/>
            <person name="Sahu N."/>
            <person name="Viragh M."/>
            <person name="Koszo T."/>
            <person name="Mondo S."/>
            <person name="Kiss B."/>
            <person name="Balint B."/>
            <person name="Kues U."/>
            <person name="Barry K."/>
            <person name="Hegedus J.C."/>
            <person name="Henrissat B."/>
            <person name="Johnson J."/>
            <person name="Lipzen A."/>
            <person name="Ohm R."/>
            <person name="Nagy I."/>
            <person name="Pangilinan J."/>
            <person name="Yan J."/>
            <person name="Xiong Y."/>
            <person name="Grigoriev I.V."/>
            <person name="Hibbett D.S."/>
            <person name="Nagy L.G."/>
        </authorList>
    </citation>
    <scope>NUCLEOTIDE SEQUENCE [LARGE SCALE GENOMIC DNA]</scope>
    <source>
        <strain evidence="12 13">SZMC22713</strain>
    </source>
</reference>
<dbReference type="EMBL" id="ML170159">
    <property type="protein sequence ID" value="TDL27509.1"/>
    <property type="molecule type" value="Genomic_DNA"/>
</dbReference>
<feature type="compositionally biased region" description="Acidic residues" evidence="9">
    <location>
        <begin position="617"/>
        <end position="632"/>
    </location>
</feature>
<organism evidence="12 13">
    <name type="scientific">Rickenella mellea</name>
    <dbReference type="NCBI Taxonomy" id="50990"/>
    <lineage>
        <taxon>Eukaryota</taxon>
        <taxon>Fungi</taxon>
        <taxon>Dikarya</taxon>
        <taxon>Basidiomycota</taxon>
        <taxon>Agaricomycotina</taxon>
        <taxon>Agaricomycetes</taxon>
        <taxon>Hymenochaetales</taxon>
        <taxon>Rickenellaceae</taxon>
        <taxon>Rickenella</taxon>
    </lineage>
</organism>
<dbReference type="GO" id="GO:0003723">
    <property type="term" value="F:RNA binding"/>
    <property type="evidence" value="ECO:0007669"/>
    <property type="project" value="UniProtKB-KW"/>
</dbReference>
<dbReference type="Proteomes" id="UP000294933">
    <property type="component" value="Unassembled WGS sequence"/>
</dbReference>
<accession>A0A4Y7QL13</accession>
<evidence type="ECO:0000256" key="5">
    <source>
        <dbReference type="ARBA" id="ARBA00022884"/>
    </source>
</evidence>
<dbReference type="PANTHER" id="PTHR23079">
    <property type="entry name" value="RNA-DEPENDENT RNA POLYMERASE"/>
    <property type="match status" value="1"/>
</dbReference>
<dbReference type="GO" id="GO:0003968">
    <property type="term" value="F:RNA-directed RNA polymerase activity"/>
    <property type="evidence" value="ECO:0007669"/>
    <property type="project" value="UniProtKB-KW"/>
</dbReference>
<dbReference type="Pfam" id="PF05183">
    <property type="entry name" value="RdRP"/>
    <property type="match status" value="1"/>
</dbReference>
<dbReference type="GO" id="GO:0031380">
    <property type="term" value="C:nuclear RNA-directed RNA polymerase complex"/>
    <property type="evidence" value="ECO:0007669"/>
    <property type="project" value="TreeGrafter"/>
</dbReference>
<keyword evidence="4 8" id="KW-0548">Nucleotidyltransferase</keyword>
<comment type="similarity">
    <text evidence="1 8">Belongs to the RdRP family.</text>
</comment>
<dbReference type="InterPro" id="IPR057596">
    <property type="entry name" value="RDRP_core"/>
</dbReference>
<evidence type="ECO:0000256" key="7">
    <source>
        <dbReference type="ARBA" id="ARBA00048744"/>
    </source>
</evidence>
<dbReference type="InterPro" id="IPR058752">
    <property type="entry name" value="RDRP_C_head"/>
</dbReference>
<evidence type="ECO:0000256" key="9">
    <source>
        <dbReference type="SAM" id="MobiDB-lite"/>
    </source>
</evidence>
<protein>
    <recommendedName>
        <fullName evidence="8">RNA-dependent RNA polymerase</fullName>
        <ecNumber evidence="8">2.7.7.48</ecNumber>
    </recommendedName>
</protein>
<evidence type="ECO:0000313" key="12">
    <source>
        <dbReference type="EMBL" id="TDL27509.1"/>
    </source>
</evidence>
<evidence type="ECO:0000313" key="13">
    <source>
        <dbReference type="Proteomes" id="UP000294933"/>
    </source>
</evidence>
<dbReference type="GO" id="GO:0030422">
    <property type="term" value="P:siRNA processing"/>
    <property type="evidence" value="ECO:0007669"/>
    <property type="project" value="TreeGrafter"/>
</dbReference>
<comment type="catalytic activity">
    <reaction evidence="7 8">
        <text>RNA(n) + a ribonucleoside 5'-triphosphate = RNA(n+1) + diphosphate</text>
        <dbReference type="Rhea" id="RHEA:21248"/>
        <dbReference type="Rhea" id="RHEA-COMP:14527"/>
        <dbReference type="Rhea" id="RHEA-COMP:17342"/>
        <dbReference type="ChEBI" id="CHEBI:33019"/>
        <dbReference type="ChEBI" id="CHEBI:61557"/>
        <dbReference type="ChEBI" id="CHEBI:140395"/>
        <dbReference type="EC" id="2.7.7.48"/>
    </reaction>
</comment>
<evidence type="ECO:0000256" key="2">
    <source>
        <dbReference type="ARBA" id="ARBA00022484"/>
    </source>
</evidence>
<dbReference type="AlphaFoldDB" id="A0A4Y7QL13"/>
<feature type="region of interest" description="Disordered" evidence="9">
    <location>
        <begin position="600"/>
        <end position="633"/>
    </location>
</feature>
<evidence type="ECO:0000259" key="10">
    <source>
        <dbReference type="Pfam" id="PF05183"/>
    </source>
</evidence>
<dbReference type="STRING" id="50990.A0A4Y7QL13"/>
<dbReference type="OrthoDB" id="6513042at2759"/>